<proteinExistence type="predicted"/>
<keyword evidence="2" id="KW-1133">Transmembrane helix</keyword>
<keyword evidence="2" id="KW-0812">Transmembrane</keyword>
<evidence type="ECO:0000256" key="1">
    <source>
        <dbReference type="SAM" id="MobiDB-lite"/>
    </source>
</evidence>
<feature type="compositionally biased region" description="Basic residues" evidence="1">
    <location>
        <begin position="172"/>
        <end position="195"/>
    </location>
</feature>
<dbReference type="AlphaFoldDB" id="X6N2C9"/>
<organism evidence="3 4">
    <name type="scientific">Reticulomyxa filosa</name>
    <dbReference type="NCBI Taxonomy" id="46433"/>
    <lineage>
        <taxon>Eukaryota</taxon>
        <taxon>Sar</taxon>
        <taxon>Rhizaria</taxon>
        <taxon>Retaria</taxon>
        <taxon>Foraminifera</taxon>
        <taxon>Monothalamids</taxon>
        <taxon>Reticulomyxidae</taxon>
        <taxon>Reticulomyxa</taxon>
    </lineage>
</organism>
<feature type="non-terminal residue" evidence="3">
    <location>
        <position position="1"/>
    </location>
</feature>
<feature type="region of interest" description="Disordered" evidence="1">
    <location>
        <begin position="172"/>
        <end position="234"/>
    </location>
</feature>
<evidence type="ECO:0000256" key="2">
    <source>
        <dbReference type="SAM" id="Phobius"/>
    </source>
</evidence>
<dbReference type="Proteomes" id="UP000023152">
    <property type="component" value="Unassembled WGS sequence"/>
</dbReference>
<accession>X6N2C9</accession>
<keyword evidence="2" id="KW-0472">Membrane</keyword>
<reference evidence="3 4" key="1">
    <citation type="journal article" date="2013" name="Curr. Biol.">
        <title>The Genome of the Foraminiferan Reticulomyxa filosa.</title>
        <authorList>
            <person name="Glockner G."/>
            <person name="Hulsmann N."/>
            <person name="Schleicher M."/>
            <person name="Noegel A.A."/>
            <person name="Eichinger L."/>
            <person name="Gallinger C."/>
            <person name="Pawlowski J."/>
            <person name="Sierra R."/>
            <person name="Euteneuer U."/>
            <person name="Pillet L."/>
            <person name="Moustafa A."/>
            <person name="Platzer M."/>
            <person name="Groth M."/>
            <person name="Szafranski K."/>
            <person name="Schliwa M."/>
        </authorList>
    </citation>
    <scope>NUCLEOTIDE SEQUENCE [LARGE SCALE GENOMIC DNA]</scope>
</reference>
<evidence type="ECO:0000313" key="3">
    <source>
        <dbReference type="EMBL" id="ETO20068.1"/>
    </source>
</evidence>
<name>X6N2C9_RETFI</name>
<gene>
    <name evidence="3" type="ORF">RFI_17150</name>
</gene>
<sequence>KNFGVEANLVSKQKLKGLFFFIFLFFFIKSIRLFMNRHAPIKKKMFVPPLFVQKKKKMIENGIELRAPNQSMFESRSKQYWKMFIYFYVLFIFEMRGIVKIWGEKKVWEKSSRKKGGKIMMGKNKLEKKRDKNDWKKINWKKKDSENDWKNGKKISEKFFFEKIEKNIKKEQCKKKRLKREKMKKKIKKRRKKQKGKGEKNGKREEEKAPQVIALKNEKKENVGVAKRQRRRKI</sequence>
<comment type="caution">
    <text evidence="3">The sequence shown here is derived from an EMBL/GenBank/DDBJ whole genome shotgun (WGS) entry which is preliminary data.</text>
</comment>
<evidence type="ECO:0000313" key="4">
    <source>
        <dbReference type="Proteomes" id="UP000023152"/>
    </source>
</evidence>
<protein>
    <submittedName>
        <fullName evidence="3">Uncharacterized protein</fullName>
    </submittedName>
</protein>
<feature type="transmembrane region" description="Helical" evidence="2">
    <location>
        <begin position="18"/>
        <end position="35"/>
    </location>
</feature>
<feature type="compositionally biased region" description="Basic and acidic residues" evidence="1">
    <location>
        <begin position="196"/>
        <end position="209"/>
    </location>
</feature>
<keyword evidence="4" id="KW-1185">Reference proteome</keyword>
<dbReference type="EMBL" id="ASPP01012967">
    <property type="protein sequence ID" value="ETO20068.1"/>
    <property type="molecule type" value="Genomic_DNA"/>
</dbReference>